<organism evidence="2 3">
    <name type="scientific">Rhizopogon vesiculosus</name>
    <dbReference type="NCBI Taxonomy" id="180088"/>
    <lineage>
        <taxon>Eukaryota</taxon>
        <taxon>Fungi</taxon>
        <taxon>Dikarya</taxon>
        <taxon>Basidiomycota</taxon>
        <taxon>Agaricomycotina</taxon>
        <taxon>Agaricomycetes</taxon>
        <taxon>Agaricomycetidae</taxon>
        <taxon>Boletales</taxon>
        <taxon>Suillineae</taxon>
        <taxon>Rhizopogonaceae</taxon>
        <taxon>Rhizopogon</taxon>
    </lineage>
</organism>
<accession>A0A1J8QAG1</accession>
<dbReference type="EMBL" id="LVVM01001879">
    <property type="protein sequence ID" value="OJA17655.1"/>
    <property type="molecule type" value="Genomic_DNA"/>
</dbReference>
<dbReference type="AlphaFoldDB" id="A0A1J8QAG1"/>
<proteinExistence type="predicted"/>
<name>A0A1J8QAG1_9AGAM</name>
<sequence length="81" mass="9498">MSYLEDPKNIERTFVMMEDDSSDGEEEEFAPEPEDLIQGPMFGFSERGPQEDLAKRARDLKNKDKNQDSQPNITKYVRSYY</sequence>
<evidence type="ECO:0000313" key="3">
    <source>
        <dbReference type="Proteomes" id="UP000183567"/>
    </source>
</evidence>
<feature type="region of interest" description="Disordered" evidence="1">
    <location>
        <begin position="59"/>
        <end position="81"/>
    </location>
</feature>
<comment type="caution">
    <text evidence="2">The sequence shown here is derived from an EMBL/GenBank/DDBJ whole genome shotgun (WGS) entry which is preliminary data.</text>
</comment>
<gene>
    <name evidence="2" type="ORF">AZE42_13696</name>
</gene>
<evidence type="ECO:0000313" key="2">
    <source>
        <dbReference type="EMBL" id="OJA17655.1"/>
    </source>
</evidence>
<keyword evidence="3" id="KW-1185">Reference proteome</keyword>
<protein>
    <submittedName>
        <fullName evidence="2">Uncharacterized protein</fullName>
    </submittedName>
</protein>
<feature type="compositionally biased region" description="Acidic residues" evidence="1">
    <location>
        <begin position="18"/>
        <end position="35"/>
    </location>
</feature>
<evidence type="ECO:0000256" key="1">
    <source>
        <dbReference type="SAM" id="MobiDB-lite"/>
    </source>
</evidence>
<reference evidence="2 3" key="1">
    <citation type="submission" date="2016-03" db="EMBL/GenBank/DDBJ databases">
        <title>Comparative genomics of the ectomycorrhizal sister species Rhizopogon vinicolor and Rhizopogon vesiculosus (Basidiomycota: Boletales) reveals a divergence of the mating type B locus.</title>
        <authorList>
            <person name="Mujic A.B."/>
            <person name="Kuo A."/>
            <person name="Tritt A."/>
            <person name="Lipzen A."/>
            <person name="Chen C."/>
            <person name="Johnson J."/>
            <person name="Sharma A."/>
            <person name="Barry K."/>
            <person name="Grigoriev I.V."/>
            <person name="Spatafora J.W."/>
        </authorList>
    </citation>
    <scope>NUCLEOTIDE SEQUENCE [LARGE SCALE GENOMIC DNA]</scope>
    <source>
        <strain evidence="2 3">AM-OR11-056</strain>
    </source>
</reference>
<dbReference type="Proteomes" id="UP000183567">
    <property type="component" value="Unassembled WGS sequence"/>
</dbReference>
<feature type="region of interest" description="Disordered" evidence="1">
    <location>
        <begin position="18"/>
        <end position="47"/>
    </location>
</feature>